<evidence type="ECO:0000313" key="2">
    <source>
        <dbReference type="EMBL" id="GBN55809.1"/>
    </source>
</evidence>
<dbReference type="InterPro" id="IPR038717">
    <property type="entry name" value="Tc1-like_DDE_dom"/>
</dbReference>
<dbReference type="EMBL" id="BGPR01295916">
    <property type="protein sequence ID" value="GBN55809.1"/>
    <property type="molecule type" value="Genomic_DNA"/>
</dbReference>
<feature type="domain" description="Tc1-like transposase DDE" evidence="1">
    <location>
        <begin position="5"/>
        <end position="74"/>
    </location>
</feature>
<evidence type="ECO:0000259" key="1">
    <source>
        <dbReference type="Pfam" id="PF13358"/>
    </source>
</evidence>
<name>A0A4Y2PX44_ARAVE</name>
<evidence type="ECO:0000313" key="3">
    <source>
        <dbReference type="Proteomes" id="UP000499080"/>
    </source>
</evidence>
<organism evidence="2 3">
    <name type="scientific">Araneus ventricosus</name>
    <name type="common">Orbweaver spider</name>
    <name type="synonym">Epeira ventricosa</name>
    <dbReference type="NCBI Taxonomy" id="182803"/>
    <lineage>
        <taxon>Eukaryota</taxon>
        <taxon>Metazoa</taxon>
        <taxon>Ecdysozoa</taxon>
        <taxon>Arthropoda</taxon>
        <taxon>Chelicerata</taxon>
        <taxon>Arachnida</taxon>
        <taxon>Araneae</taxon>
        <taxon>Araneomorphae</taxon>
        <taxon>Entelegynae</taxon>
        <taxon>Araneoidea</taxon>
        <taxon>Araneidae</taxon>
        <taxon>Araneus</taxon>
    </lineage>
</organism>
<keyword evidence="3" id="KW-1185">Reference proteome</keyword>
<feature type="non-terminal residue" evidence="2">
    <location>
        <position position="1"/>
    </location>
</feature>
<dbReference type="OrthoDB" id="6437518at2759"/>
<protein>
    <submittedName>
        <fullName evidence="2">Transposable element Tc1 transposase</fullName>
    </submittedName>
</protein>
<dbReference type="GO" id="GO:0003676">
    <property type="term" value="F:nucleic acid binding"/>
    <property type="evidence" value="ECO:0007669"/>
    <property type="project" value="InterPro"/>
</dbReference>
<reference evidence="2 3" key="1">
    <citation type="journal article" date="2019" name="Sci. Rep.">
        <title>Orb-weaving spider Araneus ventricosus genome elucidates the spidroin gene catalogue.</title>
        <authorList>
            <person name="Kono N."/>
            <person name="Nakamura H."/>
            <person name="Ohtoshi R."/>
            <person name="Moran D.A.P."/>
            <person name="Shinohara A."/>
            <person name="Yoshida Y."/>
            <person name="Fujiwara M."/>
            <person name="Mori M."/>
            <person name="Tomita M."/>
            <person name="Arakawa K."/>
        </authorList>
    </citation>
    <scope>NUCLEOTIDE SEQUENCE [LARGE SCALE GENOMIC DNA]</scope>
</reference>
<sequence>KFQYEDILENIMRPYTLNSLGRGFIFQQDNDLKHRFKHIQNWFSRRHVTLLNWPSESPDINIIKGVWNELGRRLVIRNAYEMFS</sequence>
<proteinExistence type="predicted"/>
<dbReference type="Proteomes" id="UP000499080">
    <property type="component" value="Unassembled WGS sequence"/>
</dbReference>
<dbReference type="AlphaFoldDB" id="A0A4Y2PX44"/>
<dbReference type="Pfam" id="PF13358">
    <property type="entry name" value="DDE_3"/>
    <property type="match status" value="1"/>
</dbReference>
<dbReference type="Gene3D" id="3.30.420.10">
    <property type="entry name" value="Ribonuclease H-like superfamily/Ribonuclease H"/>
    <property type="match status" value="1"/>
</dbReference>
<accession>A0A4Y2PX44</accession>
<gene>
    <name evidence="2" type="primary">tc1a_214</name>
    <name evidence="2" type="ORF">AVEN_258689_1</name>
</gene>
<dbReference type="InterPro" id="IPR036397">
    <property type="entry name" value="RNaseH_sf"/>
</dbReference>
<comment type="caution">
    <text evidence="2">The sequence shown here is derived from an EMBL/GenBank/DDBJ whole genome shotgun (WGS) entry which is preliminary data.</text>
</comment>